<accession>A0A286GIV4</accession>
<feature type="chain" id="PRO_5012063738" description="Lysozyme inhibitor LprI N-terminal domain-containing protein" evidence="1">
    <location>
        <begin position="25"/>
        <end position="158"/>
    </location>
</feature>
<gene>
    <name evidence="2" type="ORF">SAMN05421508_104328</name>
</gene>
<dbReference type="RefSeq" id="WP_097279277.1">
    <property type="nucleotide sequence ID" value="NZ_OCNJ01000004.1"/>
</dbReference>
<evidence type="ECO:0000313" key="3">
    <source>
        <dbReference type="Proteomes" id="UP000219621"/>
    </source>
</evidence>
<dbReference type="AlphaFoldDB" id="A0A286GIV4"/>
<protein>
    <recommendedName>
        <fullName evidence="4">Lysozyme inhibitor LprI N-terminal domain-containing protein</fullName>
    </recommendedName>
</protein>
<dbReference type="EMBL" id="OCNJ01000004">
    <property type="protein sequence ID" value="SOD95402.1"/>
    <property type="molecule type" value="Genomic_DNA"/>
</dbReference>
<keyword evidence="3" id="KW-1185">Reference proteome</keyword>
<proteinExistence type="predicted"/>
<feature type="signal peptide" evidence="1">
    <location>
        <begin position="1"/>
        <end position="24"/>
    </location>
</feature>
<keyword evidence="1" id="KW-0732">Signal</keyword>
<dbReference type="OrthoDB" id="7359167at2"/>
<name>A0A286GIV4_9PROT</name>
<evidence type="ECO:0000256" key="1">
    <source>
        <dbReference type="SAM" id="SignalP"/>
    </source>
</evidence>
<organism evidence="2 3">
    <name type="scientific">Caenispirillum bisanense</name>
    <dbReference type="NCBI Taxonomy" id="414052"/>
    <lineage>
        <taxon>Bacteria</taxon>
        <taxon>Pseudomonadati</taxon>
        <taxon>Pseudomonadota</taxon>
        <taxon>Alphaproteobacteria</taxon>
        <taxon>Rhodospirillales</taxon>
        <taxon>Novispirillaceae</taxon>
        <taxon>Caenispirillum</taxon>
    </lineage>
</organism>
<reference evidence="2 3" key="1">
    <citation type="submission" date="2017-09" db="EMBL/GenBank/DDBJ databases">
        <authorList>
            <person name="Ehlers B."/>
            <person name="Leendertz F.H."/>
        </authorList>
    </citation>
    <scope>NUCLEOTIDE SEQUENCE [LARGE SCALE GENOMIC DNA]</scope>
    <source>
        <strain evidence="2 3">USBA 140</strain>
    </source>
</reference>
<sequence>MNAHSLAAAAVVGAGLAAATPACAAERPDFTLLDAMAEQASTCEQASEREYWSGVPHRMRAALKVQATCLEEVAATLAREFYPEDAFGDGGIRARMEDLRRVTGEIYGAVHTRPVTCRAGSCDEIYEVWAAENTVSALRSLVDAIIDRVKDQSPLHRP</sequence>
<evidence type="ECO:0008006" key="4">
    <source>
        <dbReference type="Google" id="ProtNLM"/>
    </source>
</evidence>
<dbReference type="Proteomes" id="UP000219621">
    <property type="component" value="Unassembled WGS sequence"/>
</dbReference>
<evidence type="ECO:0000313" key="2">
    <source>
        <dbReference type="EMBL" id="SOD95402.1"/>
    </source>
</evidence>